<reference evidence="2 3" key="1">
    <citation type="journal article" date="2019" name="Int. J. Syst. Evol. Microbiol.">
        <title>The Global Catalogue of Microorganisms (GCM) 10K type strain sequencing project: providing services to taxonomists for standard genome sequencing and annotation.</title>
        <authorList>
            <consortium name="The Broad Institute Genomics Platform"/>
            <consortium name="The Broad Institute Genome Sequencing Center for Infectious Disease"/>
            <person name="Wu L."/>
            <person name="Ma J."/>
        </authorList>
    </citation>
    <scope>NUCLEOTIDE SEQUENCE [LARGE SCALE GENOMIC DNA]</scope>
    <source>
        <strain evidence="2 3">JCM 10303</strain>
    </source>
</reference>
<name>A0ABN1EI73_SACER</name>
<gene>
    <name evidence="2" type="ORF">GCM10009533_72230</name>
</gene>
<protein>
    <submittedName>
        <fullName evidence="2">Uncharacterized protein</fullName>
    </submittedName>
</protein>
<keyword evidence="3" id="KW-1185">Reference proteome</keyword>
<dbReference type="Proteomes" id="UP001500729">
    <property type="component" value="Unassembled WGS sequence"/>
</dbReference>
<proteinExistence type="predicted"/>
<dbReference type="EMBL" id="BAAAGS010000136">
    <property type="protein sequence ID" value="GAA0566689.1"/>
    <property type="molecule type" value="Genomic_DNA"/>
</dbReference>
<accession>A0ABN1EI73</accession>
<evidence type="ECO:0000313" key="2">
    <source>
        <dbReference type="EMBL" id="GAA0566689.1"/>
    </source>
</evidence>
<feature type="compositionally biased region" description="Basic and acidic residues" evidence="1">
    <location>
        <begin position="132"/>
        <end position="142"/>
    </location>
</feature>
<comment type="caution">
    <text evidence="2">The sequence shown here is derived from an EMBL/GenBank/DDBJ whole genome shotgun (WGS) entry which is preliminary data.</text>
</comment>
<sequence>MTSAHLFEIQLGVYATEDDVADLVSGCARLLDDRSLPYDLRVVGPDQDQDQERMSPAERYGDLAHQWKVTHPDADAGARDFHEIQVGLFASRTQVDSVREALTRVVCADPQHRSPCPIPWESAYSGAEQPDVAERYGHLRPS</sequence>
<evidence type="ECO:0000313" key="3">
    <source>
        <dbReference type="Proteomes" id="UP001500729"/>
    </source>
</evidence>
<dbReference type="RefSeq" id="WP_009951598.1">
    <property type="nucleotide sequence ID" value="NZ_BAAAGS010000136.1"/>
</dbReference>
<evidence type="ECO:0000256" key="1">
    <source>
        <dbReference type="SAM" id="MobiDB-lite"/>
    </source>
</evidence>
<organism evidence="2 3">
    <name type="scientific">Saccharopolyspora erythraea</name>
    <name type="common">Streptomyces erythraeus</name>
    <dbReference type="NCBI Taxonomy" id="1836"/>
    <lineage>
        <taxon>Bacteria</taxon>
        <taxon>Bacillati</taxon>
        <taxon>Actinomycetota</taxon>
        <taxon>Actinomycetes</taxon>
        <taxon>Pseudonocardiales</taxon>
        <taxon>Pseudonocardiaceae</taxon>
        <taxon>Saccharopolyspora</taxon>
    </lineage>
</organism>
<feature type="region of interest" description="Disordered" evidence="1">
    <location>
        <begin position="121"/>
        <end position="142"/>
    </location>
</feature>